<dbReference type="InterPro" id="IPR056592">
    <property type="entry name" value="Beta-prop_At3g26010-like"/>
</dbReference>
<evidence type="ECO:0000259" key="1">
    <source>
        <dbReference type="SMART" id="SM00256"/>
    </source>
</evidence>
<evidence type="ECO:0000313" key="2">
    <source>
        <dbReference type="EMBL" id="CAI0467047.1"/>
    </source>
</evidence>
<dbReference type="EMBL" id="CAMGYJ010000008">
    <property type="protein sequence ID" value="CAI0467047.1"/>
    <property type="molecule type" value="Genomic_DNA"/>
</dbReference>
<dbReference type="Pfam" id="PF24750">
    <property type="entry name" value="b-prop_At3g26010-like"/>
    <property type="match status" value="1"/>
</dbReference>
<name>A0AAV0P7D7_9ROSI</name>
<proteinExistence type="predicted"/>
<feature type="domain" description="F-box" evidence="1">
    <location>
        <begin position="40"/>
        <end position="81"/>
    </location>
</feature>
<dbReference type="SUPFAM" id="SSF81383">
    <property type="entry name" value="F-box domain"/>
    <property type="match status" value="1"/>
</dbReference>
<dbReference type="InterPro" id="IPR055290">
    <property type="entry name" value="At3g26010-like"/>
</dbReference>
<protein>
    <recommendedName>
        <fullName evidence="1">F-box domain-containing protein</fullName>
    </recommendedName>
</protein>
<dbReference type="SMART" id="SM00256">
    <property type="entry name" value="FBOX"/>
    <property type="match status" value="1"/>
</dbReference>
<gene>
    <name evidence="2" type="ORF">LITE_LOCUS37285</name>
</gene>
<dbReference type="PANTHER" id="PTHR35546">
    <property type="entry name" value="F-BOX PROTEIN INTERACTION DOMAIN PROTEIN-RELATED"/>
    <property type="match status" value="1"/>
</dbReference>
<dbReference type="Proteomes" id="UP001154282">
    <property type="component" value="Unassembled WGS sequence"/>
</dbReference>
<organism evidence="2 3">
    <name type="scientific">Linum tenue</name>
    <dbReference type="NCBI Taxonomy" id="586396"/>
    <lineage>
        <taxon>Eukaryota</taxon>
        <taxon>Viridiplantae</taxon>
        <taxon>Streptophyta</taxon>
        <taxon>Embryophyta</taxon>
        <taxon>Tracheophyta</taxon>
        <taxon>Spermatophyta</taxon>
        <taxon>Magnoliopsida</taxon>
        <taxon>eudicotyledons</taxon>
        <taxon>Gunneridae</taxon>
        <taxon>Pentapetalae</taxon>
        <taxon>rosids</taxon>
        <taxon>fabids</taxon>
        <taxon>Malpighiales</taxon>
        <taxon>Linaceae</taxon>
        <taxon>Linum</taxon>
    </lineage>
</organism>
<comment type="caution">
    <text evidence="2">The sequence shown here is derived from an EMBL/GenBank/DDBJ whole genome shotgun (WGS) entry which is preliminary data.</text>
</comment>
<dbReference type="InterPro" id="IPR001810">
    <property type="entry name" value="F-box_dom"/>
</dbReference>
<dbReference type="AlphaFoldDB" id="A0AAV0P7D7"/>
<dbReference type="CDD" id="cd22157">
    <property type="entry name" value="F-box_AtFBW1-like"/>
    <property type="match status" value="1"/>
</dbReference>
<dbReference type="Pfam" id="PF12937">
    <property type="entry name" value="F-box-like"/>
    <property type="match status" value="1"/>
</dbReference>
<sequence length="441" mass="50806">MTENRCSDWDVPLSSLLPPSASRKRRRIRPPLPHHLFSELADDILVEILIRLPNPRSSCRCKSVCKRWRSLIADPSFNRRFISHHQTKNQPASLFIPGHDPEESILSFLPVPDKARPRFRAFDCFKDLVLCGFVNSYSELGKSFFLCNPFTKQWVALPLAPGKPVPHDGLAAGLVCQPRSNCKLVQQLGDEPEPEPSFVYSEYRFRVVCLFQNGCNQTILLFCSESGEWTQILMERHAKSPLVNAVTCNGKLYWEQTHLLANFVAYDPFRPCIPPELVLELECFSQGCFSHEQNISVSQGALHMILFDLESPRKYVIVWRLEEDGVHWTQQYKTVLKATTLCGYKLEHCYVLGLHPEQPEIVFFQYNRESYFFQNNLESSAPCIFSCNLRNGMRGPELFSAGLFRREEPCWRALQPRVSCWPTPIPRYEQLRGMYDGSYGC</sequence>
<accession>A0AAV0P7D7</accession>
<keyword evidence="3" id="KW-1185">Reference proteome</keyword>
<evidence type="ECO:0000313" key="3">
    <source>
        <dbReference type="Proteomes" id="UP001154282"/>
    </source>
</evidence>
<dbReference type="InterPro" id="IPR036047">
    <property type="entry name" value="F-box-like_dom_sf"/>
</dbReference>
<reference evidence="2" key="1">
    <citation type="submission" date="2022-08" db="EMBL/GenBank/DDBJ databases">
        <authorList>
            <person name="Gutierrez-Valencia J."/>
        </authorList>
    </citation>
    <scope>NUCLEOTIDE SEQUENCE</scope>
</reference>
<dbReference type="PANTHER" id="PTHR35546:SF128">
    <property type="entry name" value="F-BOX ASSOCIATED DOMAIN-CONTAINING PROTEIN"/>
    <property type="match status" value="1"/>
</dbReference>
<dbReference type="Gene3D" id="1.20.1280.50">
    <property type="match status" value="1"/>
</dbReference>